<evidence type="ECO:0000256" key="9">
    <source>
        <dbReference type="SAM" id="Phobius"/>
    </source>
</evidence>
<evidence type="ECO:0000256" key="5">
    <source>
        <dbReference type="ARBA" id="ARBA00022692"/>
    </source>
</evidence>
<feature type="transmembrane region" description="Helical" evidence="9">
    <location>
        <begin position="106"/>
        <end position="125"/>
    </location>
</feature>
<feature type="region of interest" description="Disordered" evidence="8">
    <location>
        <begin position="560"/>
        <end position="610"/>
    </location>
</feature>
<feature type="compositionally biased region" description="Basic and acidic residues" evidence="8">
    <location>
        <begin position="38"/>
        <end position="56"/>
    </location>
</feature>
<keyword evidence="7 9" id="KW-0472">Membrane</keyword>
<feature type="compositionally biased region" description="Pro residues" evidence="8">
    <location>
        <begin position="12"/>
        <end position="24"/>
    </location>
</feature>
<keyword evidence="3" id="KW-0813">Transport</keyword>
<evidence type="ECO:0000256" key="8">
    <source>
        <dbReference type="SAM" id="MobiDB-lite"/>
    </source>
</evidence>
<keyword evidence="5 9" id="KW-0812">Transmembrane</keyword>
<feature type="transmembrane region" description="Helical" evidence="9">
    <location>
        <begin position="246"/>
        <end position="267"/>
    </location>
</feature>
<feature type="transmembrane region" description="Helical" evidence="9">
    <location>
        <begin position="528"/>
        <end position="551"/>
    </location>
</feature>
<dbReference type="NCBIfam" id="TIGR00842">
    <property type="entry name" value="bcct"/>
    <property type="match status" value="1"/>
</dbReference>
<feature type="transmembrane region" description="Helical" evidence="9">
    <location>
        <begin position="465"/>
        <end position="489"/>
    </location>
</feature>
<keyword evidence="4" id="KW-1003">Cell membrane</keyword>
<dbReference type="InterPro" id="IPR000060">
    <property type="entry name" value="BCCT_transptr"/>
</dbReference>
<evidence type="ECO:0000256" key="6">
    <source>
        <dbReference type="ARBA" id="ARBA00022989"/>
    </source>
</evidence>
<comment type="subcellular location">
    <subcellularLocation>
        <location evidence="1">Cell membrane</location>
        <topology evidence="1">Multi-pass membrane protein</topology>
    </subcellularLocation>
</comment>
<feature type="region of interest" description="Disordered" evidence="8">
    <location>
        <begin position="1"/>
        <end position="63"/>
    </location>
</feature>
<dbReference type="RefSeq" id="WP_343925033.1">
    <property type="nucleotide sequence ID" value="NZ_BAAAIR010000044.1"/>
</dbReference>
<dbReference type="PANTHER" id="PTHR30047">
    <property type="entry name" value="HIGH-AFFINITY CHOLINE TRANSPORT PROTEIN-RELATED"/>
    <property type="match status" value="1"/>
</dbReference>
<feature type="transmembrane region" description="Helical" evidence="9">
    <location>
        <begin position="199"/>
        <end position="216"/>
    </location>
</feature>
<name>A0ABW0FDT7_9MICO</name>
<accession>A0ABW0FDT7</accession>
<dbReference type="Pfam" id="PF02028">
    <property type="entry name" value="BCCT"/>
    <property type="match status" value="1"/>
</dbReference>
<keyword evidence="6 9" id="KW-1133">Transmembrane helix</keyword>
<dbReference type="GeneID" id="303298094"/>
<evidence type="ECO:0000313" key="10">
    <source>
        <dbReference type="EMBL" id="MFC5297552.1"/>
    </source>
</evidence>
<dbReference type="EMBL" id="JBHSLN010000021">
    <property type="protein sequence ID" value="MFC5297552.1"/>
    <property type="molecule type" value="Genomic_DNA"/>
</dbReference>
<feature type="transmembrane region" description="Helical" evidence="9">
    <location>
        <begin position="319"/>
        <end position="339"/>
    </location>
</feature>
<feature type="transmembrane region" description="Helical" evidence="9">
    <location>
        <begin position="145"/>
        <end position="166"/>
    </location>
</feature>
<dbReference type="PANTHER" id="PTHR30047:SF7">
    <property type="entry name" value="HIGH-AFFINITY CHOLINE TRANSPORT PROTEIN"/>
    <property type="match status" value="1"/>
</dbReference>
<sequence length="610" mass="64820">MSLDPSADPRPSEPPPGEPLPADPLPAGADDGPGPRRSPRDDAPRRARRDADRFPRDPQVPGSTGGAVVWVAVALIVALLVAAGFWPAQMSSAAESAMQWVTTTGGWSLLLIPLCLIGLLLVLAVTRFGDIRLGPDDSRPEYPTFAWIAMLLGAVMGIGMVTYGVAEPVSHLVTPPHGLAEPGSREAVVDALRFTFLDWGLHAWAVFATFGLAIGYSTHRLGNKGLVSPILRPLIGRHADGPVGKAIDVLVILSTLFGTTTSLGLGAAQISQGMSRLTGLDLTTTGVQLVIIALVTVLFTASAMSGIGRGIRYLSQTTMVVAAALLLFVLATGPTSWLINLFLRSLGGYVGDFVEISLMLPTDGADVEWMQFWTYFMMAWWISWGAFVGIFLARISRGRTIRQFVLVVLGVPSLIFSAWFTVFGGSAMFMDLERGTGIGEAATENVNTAFFALLDELPLTGLTSVVAVVLVIMYFVTSADSNTYVLAVISSDGHLHPSRPLMGMWGVLTGATAAVLLYAGGLEALQTAVMLSAAPFIFVILALAVSLVMMLRRDPLIQTGATSHRSTPRSDRADEAYKADGADEAHEFARSDNDAPSDAREAEVVVQTDG</sequence>
<evidence type="ECO:0000256" key="4">
    <source>
        <dbReference type="ARBA" id="ARBA00022475"/>
    </source>
</evidence>
<dbReference type="Proteomes" id="UP001595937">
    <property type="component" value="Unassembled WGS sequence"/>
</dbReference>
<proteinExistence type="inferred from homology"/>
<keyword evidence="11" id="KW-1185">Reference proteome</keyword>
<evidence type="ECO:0000256" key="3">
    <source>
        <dbReference type="ARBA" id="ARBA00022448"/>
    </source>
</evidence>
<evidence type="ECO:0000256" key="2">
    <source>
        <dbReference type="ARBA" id="ARBA00005658"/>
    </source>
</evidence>
<evidence type="ECO:0000256" key="1">
    <source>
        <dbReference type="ARBA" id="ARBA00004651"/>
    </source>
</evidence>
<comment type="caution">
    <text evidence="10">The sequence shown here is derived from an EMBL/GenBank/DDBJ whole genome shotgun (WGS) entry which is preliminary data.</text>
</comment>
<organism evidence="10 11">
    <name type="scientific">Brachybacterium tyrofermentans</name>
    <dbReference type="NCBI Taxonomy" id="47848"/>
    <lineage>
        <taxon>Bacteria</taxon>
        <taxon>Bacillati</taxon>
        <taxon>Actinomycetota</taxon>
        <taxon>Actinomycetes</taxon>
        <taxon>Micrococcales</taxon>
        <taxon>Dermabacteraceae</taxon>
        <taxon>Brachybacterium</taxon>
    </lineage>
</organism>
<comment type="similarity">
    <text evidence="2">Belongs to the BCCT transporter (TC 2.A.15) family.</text>
</comment>
<gene>
    <name evidence="10" type="ORF">ACFPK8_08515</name>
</gene>
<evidence type="ECO:0000256" key="7">
    <source>
        <dbReference type="ARBA" id="ARBA00023136"/>
    </source>
</evidence>
<feature type="transmembrane region" description="Helical" evidence="9">
    <location>
        <begin position="67"/>
        <end position="86"/>
    </location>
</feature>
<feature type="transmembrane region" description="Helical" evidence="9">
    <location>
        <begin position="287"/>
        <end position="307"/>
    </location>
</feature>
<feature type="transmembrane region" description="Helical" evidence="9">
    <location>
        <begin position="372"/>
        <end position="392"/>
    </location>
</feature>
<protein>
    <submittedName>
        <fullName evidence="10">BCCT family transporter</fullName>
    </submittedName>
</protein>
<feature type="compositionally biased region" description="Basic and acidic residues" evidence="8">
    <location>
        <begin position="568"/>
        <end position="603"/>
    </location>
</feature>
<reference evidence="11" key="1">
    <citation type="journal article" date="2019" name="Int. J. Syst. Evol. Microbiol.">
        <title>The Global Catalogue of Microorganisms (GCM) 10K type strain sequencing project: providing services to taxonomists for standard genome sequencing and annotation.</title>
        <authorList>
            <consortium name="The Broad Institute Genomics Platform"/>
            <consortium name="The Broad Institute Genome Sequencing Center for Infectious Disease"/>
            <person name="Wu L."/>
            <person name="Ma J."/>
        </authorList>
    </citation>
    <scope>NUCLEOTIDE SEQUENCE [LARGE SCALE GENOMIC DNA]</scope>
    <source>
        <strain evidence="11">CGMCC 1.16455</strain>
    </source>
</reference>
<feature type="transmembrane region" description="Helical" evidence="9">
    <location>
        <begin position="501"/>
        <end position="522"/>
    </location>
</feature>
<evidence type="ECO:0000313" key="11">
    <source>
        <dbReference type="Proteomes" id="UP001595937"/>
    </source>
</evidence>
<feature type="transmembrane region" description="Helical" evidence="9">
    <location>
        <begin position="404"/>
        <end position="422"/>
    </location>
</feature>